<dbReference type="EMBL" id="OW240919">
    <property type="protein sequence ID" value="CAH2311207.1"/>
    <property type="molecule type" value="Genomic_DNA"/>
</dbReference>
<keyword evidence="5" id="KW-0687">Ribonucleoprotein</keyword>
<dbReference type="InterPro" id="IPR010793">
    <property type="entry name" value="Ribosomal_mL37/mL65"/>
</dbReference>
<dbReference type="GO" id="GO:0005840">
    <property type="term" value="C:ribosome"/>
    <property type="evidence" value="ECO:0007669"/>
    <property type="project" value="UniProtKB-KW"/>
</dbReference>
<evidence type="ECO:0000256" key="4">
    <source>
        <dbReference type="ARBA" id="ARBA00023128"/>
    </source>
</evidence>
<dbReference type="GO" id="GO:1990904">
    <property type="term" value="C:ribonucleoprotein complex"/>
    <property type="evidence" value="ECO:0007669"/>
    <property type="project" value="UniProtKB-KW"/>
</dbReference>
<protein>
    <recommendedName>
        <fullName evidence="7">Large ribosomal subunit protein mL37</fullName>
    </recommendedName>
    <alternativeName>
        <fullName evidence="8">39S ribosomal protein L37, mitochondrial</fullName>
    </alternativeName>
</protein>
<evidence type="ECO:0000256" key="8">
    <source>
        <dbReference type="ARBA" id="ARBA00041617"/>
    </source>
</evidence>
<dbReference type="Proteomes" id="UP001295444">
    <property type="component" value="Chromosome 08"/>
</dbReference>
<proteinExistence type="inferred from homology"/>
<evidence type="ECO:0000313" key="9">
    <source>
        <dbReference type="EMBL" id="CAH2311207.1"/>
    </source>
</evidence>
<dbReference type="GO" id="GO:0003735">
    <property type="term" value="F:structural constituent of ribosome"/>
    <property type="evidence" value="ECO:0007669"/>
    <property type="project" value="InterPro"/>
</dbReference>
<organism evidence="9 10">
    <name type="scientific">Pelobates cultripes</name>
    <name type="common">Western spadefoot toad</name>
    <dbReference type="NCBI Taxonomy" id="61616"/>
    <lineage>
        <taxon>Eukaryota</taxon>
        <taxon>Metazoa</taxon>
        <taxon>Chordata</taxon>
        <taxon>Craniata</taxon>
        <taxon>Vertebrata</taxon>
        <taxon>Euteleostomi</taxon>
        <taxon>Amphibia</taxon>
        <taxon>Batrachia</taxon>
        <taxon>Anura</taxon>
        <taxon>Pelobatoidea</taxon>
        <taxon>Pelobatidae</taxon>
        <taxon>Pelobates</taxon>
    </lineage>
</organism>
<sequence>MAASILPHAGSCLRSRPGLRCLSLQVSWGGRVVKPVRKEPLEIPGLERITYADRMYHVPWLARPTFPEFRKDWADPGHYRAPPPEEMELYRERPSYVFHRSCRMVGGVKQALWLTKSKLIEGLPERILSICNDPAYQFSNHEQLVHNLINQACIWNNKEEQPTREEYCPKLLQGLLHLCRTQNSKFSALSERSIVENCRLATFWKRGSDTYHVRGINGFLMSAKSPLTRIASDSEIQATEQHTLESLYPIAPAIDLQEVIVYEERNDSGFKPGYPFTHPHTLFLIEPCSTKAKFSPDQLRAKMIMLAYGSALAKARSLYGDDAEVLEQPIVVQSIATDGQLFQFMTFQLNTMNLASDDGVKNLVWMDSDQALYDTALRLPKKKRRVVVVPAGISGFQPATFLKFWAMYLHGTV</sequence>
<reference evidence="9" key="1">
    <citation type="submission" date="2022-03" db="EMBL/GenBank/DDBJ databases">
        <authorList>
            <person name="Alioto T."/>
            <person name="Alioto T."/>
            <person name="Gomez Garrido J."/>
        </authorList>
    </citation>
    <scope>NUCLEOTIDE SEQUENCE</scope>
</reference>
<evidence type="ECO:0000256" key="5">
    <source>
        <dbReference type="ARBA" id="ARBA00023274"/>
    </source>
</evidence>
<comment type="subcellular location">
    <subcellularLocation>
        <location evidence="1">Mitochondrion</location>
    </subcellularLocation>
</comment>
<keyword evidence="2" id="KW-0809">Transit peptide</keyword>
<dbReference type="GO" id="GO:0005739">
    <property type="term" value="C:mitochondrion"/>
    <property type="evidence" value="ECO:0007669"/>
    <property type="project" value="UniProtKB-SubCell"/>
</dbReference>
<dbReference type="GO" id="GO:0006412">
    <property type="term" value="P:translation"/>
    <property type="evidence" value="ECO:0007669"/>
    <property type="project" value="InterPro"/>
</dbReference>
<dbReference type="PANTHER" id="PTHR15889">
    <property type="entry name" value="MITOCHONDRIAL RIBOSOMAL PROTEIN L37"/>
    <property type="match status" value="1"/>
</dbReference>
<dbReference type="AlphaFoldDB" id="A0AAD1STB9"/>
<gene>
    <name evidence="9" type="ORF">PECUL_23A035999</name>
</gene>
<evidence type="ECO:0000256" key="6">
    <source>
        <dbReference type="ARBA" id="ARBA00037985"/>
    </source>
</evidence>
<keyword evidence="4" id="KW-0496">Mitochondrion</keyword>
<keyword evidence="3" id="KW-0689">Ribosomal protein</keyword>
<evidence type="ECO:0000256" key="7">
    <source>
        <dbReference type="ARBA" id="ARBA00039442"/>
    </source>
</evidence>
<evidence type="ECO:0000256" key="2">
    <source>
        <dbReference type="ARBA" id="ARBA00022946"/>
    </source>
</evidence>
<dbReference type="InterPro" id="IPR052482">
    <property type="entry name" value="mtLSU_mL37"/>
</dbReference>
<dbReference type="Pfam" id="PF07147">
    <property type="entry name" value="PDCD9"/>
    <property type="match status" value="1"/>
</dbReference>
<evidence type="ECO:0000256" key="3">
    <source>
        <dbReference type="ARBA" id="ARBA00022980"/>
    </source>
</evidence>
<comment type="similarity">
    <text evidence="6">Belongs to the mitochondrion-specific ribosomal protein mL37 family.</text>
</comment>
<evidence type="ECO:0000313" key="10">
    <source>
        <dbReference type="Proteomes" id="UP001295444"/>
    </source>
</evidence>
<name>A0AAD1STB9_PELCU</name>
<evidence type="ECO:0000256" key="1">
    <source>
        <dbReference type="ARBA" id="ARBA00004173"/>
    </source>
</evidence>
<keyword evidence="10" id="KW-1185">Reference proteome</keyword>
<accession>A0AAD1STB9</accession>
<dbReference type="PANTHER" id="PTHR15889:SF2">
    <property type="entry name" value="LARGE RIBOSOMAL SUBUNIT PROTEIN ML37"/>
    <property type="match status" value="1"/>
</dbReference>